<reference evidence="1" key="1">
    <citation type="submission" date="2016-06" db="EMBL/GenBank/DDBJ databases">
        <authorList>
            <person name="Cuomo C."/>
            <person name="Litvintseva A."/>
            <person name="Heitman J."/>
            <person name="Chen Y."/>
            <person name="Sun S."/>
            <person name="Springer D."/>
            <person name="Dromer F."/>
            <person name="Young S."/>
            <person name="Zeng Q."/>
            <person name="Chapman S."/>
            <person name="Gujja S."/>
            <person name="Saif S."/>
            <person name="Birren B."/>
        </authorList>
    </citation>
    <scope>NUCLEOTIDE SEQUENCE</scope>
    <source>
        <strain evidence="1">CBS 7841</strain>
    </source>
</reference>
<protein>
    <submittedName>
        <fullName evidence="1">Uncharacterized protein</fullName>
    </submittedName>
</protein>
<dbReference type="Pfam" id="PF14630">
    <property type="entry name" value="ORC5_C"/>
    <property type="match status" value="1"/>
</dbReference>
<dbReference type="EMBL" id="CP143787">
    <property type="protein sequence ID" value="WVN88361.1"/>
    <property type="molecule type" value="Genomic_DNA"/>
</dbReference>
<reference evidence="1" key="2">
    <citation type="journal article" date="2022" name="Elife">
        <title>Obligate sexual reproduction of a homothallic fungus closely related to the Cryptococcus pathogenic species complex.</title>
        <authorList>
            <person name="Passer A.R."/>
            <person name="Clancey S.A."/>
            <person name="Shea T."/>
            <person name="David-Palma M."/>
            <person name="Averette A.F."/>
            <person name="Boekhout T."/>
            <person name="Porcel B.M."/>
            <person name="Nowrousian M."/>
            <person name="Cuomo C.A."/>
            <person name="Sun S."/>
            <person name="Heitman J."/>
            <person name="Coelho M.A."/>
        </authorList>
    </citation>
    <scope>NUCLEOTIDE SEQUENCE</scope>
    <source>
        <strain evidence="1">CBS 7841</strain>
    </source>
</reference>
<dbReference type="GO" id="GO:0006270">
    <property type="term" value="P:DNA replication initiation"/>
    <property type="evidence" value="ECO:0007669"/>
    <property type="project" value="TreeGrafter"/>
</dbReference>
<evidence type="ECO:0000313" key="2">
    <source>
        <dbReference type="Proteomes" id="UP000094043"/>
    </source>
</evidence>
<dbReference type="InterPro" id="IPR020796">
    <property type="entry name" value="ORC5"/>
</dbReference>
<gene>
    <name evidence="1" type="ORF">L203_103567</name>
</gene>
<dbReference type="RefSeq" id="XP_066069061.1">
    <property type="nucleotide sequence ID" value="XM_066212964.1"/>
</dbReference>
<dbReference type="PANTHER" id="PTHR12705:SF0">
    <property type="entry name" value="ORIGIN RECOGNITION COMPLEX SUBUNIT 5"/>
    <property type="match status" value="1"/>
</dbReference>
<reference evidence="1" key="3">
    <citation type="submission" date="2024-01" db="EMBL/GenBank/DDBJ databases">
        <authorList>
            <person name="Coelho M.A."/>
            <person name="David-Palma M."/>
            <person name="Shea T."/>
            <person name="Sun S."/>
            <person name="Cuomo C.A."/>
            <person name="Heitman J."/>
        </authorList>
    </citation>
    <scope>NUCLEOTIDE SEQUENCE</scope>
    <source>
        <strain evidence="1">CBS 7841</strain>
    </source>
</reference>
<keyword evidence="2" id="KW-1185">Reference proteome</keyword>
<accession>A0A1E3II63</accession>
<dbReference type="GO" id="GO:0005664">
    <property type="term" value="C:nuclear origin of replication recognition complex"/>
    <property type="evidence" value="ECO:0007669"/>
    <property type="project" value="TreeGrafter"/>
</dbReference>
<dbReference type="InterPro" id="IPR047088">
    <property type="entry name" value="ORC5_C"/>
</dbReference>
<name>A0A1E3II63_9TREE</name>
<proteinExistence type="predicted"/>
<dbReference type="Proteomes" id="UP000094043">
    <property type="component" value="Chromosome 4"/>
</dbReference>
<organism evidence="1 2">
    <name type="scientific">Cryptococcus depauperatus CBS 7841</name>
    <dbReference type="NCBI Taxonomy" id="1295531"/>
    <lineage>
        <taxon>Eukaryota</taxon>
        <taxon>Fungi</taxon>
        <taxon>Dikarya</taxon>
        <taxon>Basidiomycota</taxon>
        <taxon>Agaricomycotina</taxon>
        <taxon>Tremellomycetes</taxon>
        <taxon>Tremellales</taxon>
        <taxon>Cryptococcaceae</taxon>
        <taxon>Cryptococcus</taxon>
    </lineage>
</organism>
<dbReference type="PANTHER" id="PTHR12705">
    <property type="entry name" value="ORIGIN RECOGNITION COMPLEX SUBUNIT 5"/>
    <property type="match status" value="1"/>
</dbReference>
<dbReference type="GeneID" id="91087778"/>
<evidence type="ECO:0000313" key="1">
    <source>
        <dbReference type="EMBL" id="WVN88361.1"/>
    </source>
</evidence>
<dbReference type="AlphaFoldDB" id="A0A1E3II63"/>
<sequence>MAEELESLLTTSSSPAFIYLHHPHHSSPSLATLPALVSSDKIIAKLDTIEYNTEKLLWSGIFSKITSDEKRGEVATWDILSLVLRKWWNERLFEDGGRDRRDRTQNACEGLKHVRDGIIILVTHAERLKNILGQDWAVITRISELIGIQATLILASSAPWDHVRPHRANALEPLCVYLPAPTRQEIYTALLLATSHPLYRHFLDLVLSTILSLVTPPIEELHYLSLSLWPLYTSTLPPHMEMTLLGLSFADPDNPPPPLNITIKLLTDLKHQLQLPLASAIESLLPRFIGHHSFTQSLLPSSNKAQTLPKLPGLDLPLAAQFLLVAAYCGSYNPANSDVRLFGRGVGADRKKRRGGGTRRAGYGKVRIGKVPQRLLGPKALPLDRLLSLFFSLYAEHGPRPADLQVSFSDDSSEDENLVVQPWSSALATNEKKMARKRQREREREEWWDQQVEGLMMSIKFWGMVPELEAQGLLKRISPPDRLDNVMLRCEIVYDTAKSLAKDLGLILDEYLYEAIH</sequence>
<dbReference type="KEGG" id="cdep:91087778"/>
<dbReference type="OrthoDB" id="365981at2759"/>
<dbReference type="GO" id="GO:0003688">
    <property type="term" value="F:DNA replication origin binding"/>
    <property type="evidence" value="ECO:0007669"/>
    <property type="project" value="TreeGrafter"/>
</dbReference>
<dbReference type="VEuPathDB" id="FungiDB:L203_02836"/>